<dbReference type="GO" id="GO:0005874">
    <property type="term" value="C:microtubule"/>
    <property type="evidence" value="ECO:0007669"/>
    <property type="project" value="UniProtKB-KW"/>
</dbReference>
<comment type="subcellular location">
    <subcellularLocation>
        <location evidence="3">Cytoplasm</location>
        <location evidence="3">Cytoskeleton</location>
    </subcellularLocation>
</comment>
<dbReference type="Proteomes" id="UP001215151">
    <property type="component" value="Unassembled WGS sequence"/>
</dbReference>
<dbReference type="Gene3D" id="1.20.58.90">
    <property type="match status" value="1"/>
</dbReference>
<proteinExistence type="inferred from homology"/>
<comment type="similarity">
    <text evidence="1 3">Belongs to the TBCA family.</text>
</comment>
<evidence type="ECO:0000256" key="1">
    <source>
        <dbReference type="ARBA" id="ARBA00006806"/>
    </source>
</evidence>
<dbReference type="GO" id="GO:0007023">
    <property type="term" value="P:post-chaperonin tubulin folding pathway"/>
    <property type="evidence" value="ECO:0007669"/>
    <property type="project" value="UniProtKB-UniRule"/>
</dbReference>
<evidence type="ECO:0000256" key="4">
    <source>
        <dbReference type="SAM" id="MobiDB-lite"/>
    </source>
</evidence>
<reference evidence="5" key="1">
    <citation type="submission" date="2022-11" db="EMBL/GenBank/DDBJ databases">
        <title>Genome Sequence of Cubamyces cubensis.</title>
        <authorList>
            <person name="Buettner E."/>
        </authorList>
    </citation>
    <scope>NUCLEOTIDE SEQUENCE</scope>
    <source>
        <strain evidence="5">MPL-01</strain>
    </source>
</reference>
<sequence length="157" mass="17807">MSDAATLRKQLKIKSGSAKRCAPSPSPSPPSQPTIDRATHRAASRSAASTRILRLNTDRPAWPWCRLYKEHRLYQKEEEDLKRKLDQYVADNAEEWDVKNTRRMLEESGKMITDSASRLGAVVQELRELVVAAEQDAELAQDEELMKAKETLEEVSV</sequence>
<dbReference type="PANTHER" id="PTHR21500">
    <property type="entry name" value="TUBULIN-SPECIFIC CHAPERONE A"/>
    <property type="match status" value="1"/>
</dbReference>
<evidence type="ECO:0000313" key="5">
    <source>
        <dbReference type="EMBL" id="KAJ8480703.1"/>
    </source>
</evidence>
<dbReference type="InterPro" id="IPR036126">
    <property type="entry name" value="TBCA_sf"/>
</dbReference>
<keyword evidence="3" id="KW-0963">Cytoplasm</keyword>
<accession>A0AAD7TT38</accession>
<gene>
    <name evidence="5" type="ORF">ONZ51_g6468</name>
</gene>
<dbReference type="GO" id="GO:0007021">
    <property type="term" value="P:tubulin complex assembly"/>
    <property type="evidence" value="ECO:0007669"/>
    <property type="project" value="UniProtKB-UniRule"/>
</dbReference>
<protein>
    <recommendedName>
        <fullName evidence="3">Tubulin-specific chaperone A</fullName>
    </recommendedName>
</protein>
<comment type="subunit">
    <text evidence="3">Supercomplex made of cofactors A to E. Cofactors A and D function by capturing and stabilizing tubulin in a quasi-native conformation. Cofactor E binds to the cofactor D-tubulin complex; interaction with cofactor C then causes the release of tubulin polypeptides that are committed to the native state.</text>
</comment>
<dbReference type="InterPro" id="IPR004226">
    <property type="entry name" value="TBCA"/>
</dbReference>
<dbReference type="AlphaFoldDB" id="A0AAD7TT38"/>
<keyword evidence="3" id="KW-0493">Microtubule</keyword>
<dbReference type="GO" id="GO:0048487">
    <property type="term" value="F:beta-tubulin binding"/>
    <property type="evidence" value="ECO:0007669"/>
    <property type="project" value="InterPro"/>
</dbReference>
<organism evidence="5 6">
    <name type="scientific">Trametes cubensis</name>
    <dbReference type="NCBI Taxonomy" id="1111947"/>
    <lineage>
        <taxon>Eukaryota</taxon>
        <taxon>Fungi</taxon>
        <taxon>Dikarya</taxon>
        <taxon>Basidiomycota</taxon>
        <taxon>Agaricomycotina</taxon>
        <taxon>Agaricomycetes</taxon>
        <taxon>Polyporales</taxon>
        <taxon>Polyporaceae</taxon>
        <taxon>Trametes</taxon>
    </lineage>
</organism>
<keyword evidence="2 3" id="KW-0143">Chaperone</keyword>
<dbReference type="Pfam" id="PF02970">
    <property type="entry name" value="TBCA"/>
    <property type="match status" value="1"/>
</dbReference>
<name>A0AAD7TT38_9APHY</name>
<dbReference type="PANTHER" id="PTHR21500:SF0">
    <property type="entry name" value="TUBULIN-SPECIFIC CHAPERONE A"/>
    <property type="match status" value="1"/>
</dbReference>
<evidence type="ECO:0000313" key="6">
    <source>
        <dbReference type="Proteomes" id="UP001215151"/>
    </source>
</evidence>
<keyword evidence="3" id="KW-0206">Cytoskeleton</keyword>
<dbReference type="EMBL" id="JAPEVG010000156">
    <property type="protein sequence ID" value="KAJ8480703.1"/>
    <property type="molecule type" value="Genomic_DNA"/>
</dbReference>
<dbReference type="GO" id="GO:0005829">
    <property type="term" value="C:cytosol"/>
    <property type="evidence" value="ECO:0007669"/>
    <property type="project" value="TreeGrafter"/>
</dbReference>
<feature type="region of interest" description="Disordered" evidence="4">
    <location>
        <begin position="1"/>
        <end position="50"/>
    </location>
</feature>
<comment type="caution">
    <text evidence="5">The sequence shown here is derived from an EMBL/GenBank/DDBJ whole genome shotgun (WGS) entry which is preliminary data.</text>
</comment>
<keyword evidence="6" id="KW-1185">Reference proteome</keyword>
<evidence type="ECO:0000256" key="3">
    <source>
        <dbReference type="RuleBase" id="RU364030"/>
    </source>
</evidence>
<evidence type="ECO:0000256" key="2">
    <source>
        <dbReference type="ARBA" id="ARBA00023186"/>
    </source>
</evidence>
<dbReference type="SUPFAM" id="SSF46988">
    <property type="entry name" value="Tubulin chaperone cofactor A"/>
    <property type="match status" value="1"/>
</dbReference>